<feature type="compositionally biased region" description="Acidic residues" evidence="1">
    <location>
        <begin position="152"/>
        <end position="165"/>
    </location>
</feature>
<feature type="compositionally biased region" description="Acidic residues" evidence="1">
    <location>
        <begin position="29"/>
        <end position="39"/>
    </location>
</feature>
<keyword evidence="3" id="KW-1185">Reference proteome</keyword>
<accession>A0A9Q0FTQ9</accession>
<feature type="compositionally biased region" description="Basic and acidic residues" evidence="1">
    <location>
        <begin position="14"/>
        <end position="28"/>
    </location>
</feature>
<organism evidence="2 3">
    <name type="scientific">Turnera subulata</name>
    <dbReference type="NCBI Taxonomy" id="218843"/>
    <lineage>
        <taxon>Eukaryota</taxon>
        <taxon>Viridiplantae</taxon>
        <taxon>Streptophyta</taxon>
        <taxon>Embryophyta</taxon>
        <taxon>Tracheophyta</taxon>
        <taxon>Spermatophyta</taxon>
        <taxon>Magnoliopsida</taxon>
        <taxon>eudicotyledons</taxon>
        <taxon>Gunneridae</taxon>
        <taxon>Pentapetalae</taxon>
        <taxon>rosids</taxon>
        <taxon>fabids</taxon>
        <taxon>Malpighiales</taxon>
        <taxon>Passifloraceae</taxon>
        <taxon>Turnera</taxon>
    </lineage>
</organism>
<protein>
    <submittedName>
        <fullName evidence="2">Uncharacterized protein</fullName>
    </submittedName>
</protein>
<dbReference type="EMBL" id="JAKUCV010003854">
    <property type="protein sequence ID" value="KAJ4837368.1"/>
    <property type="molecule type" value="Genomic_DNA"/>
</dbReference>
<dbReference type="Proteomes" id="UP001141552">
    <property type="component" value="Unassembled WGS sequence"/>
</dbReference>
<proteinExistence type="predicted"/>
<feature type="region of interest" description="Disordered" evidence="1">
    <location>
        <begin position="140"/>
        <end position="165"/>
    </location>
</feature>
<evidence type="ECO:0000256" key="1">
    <source>
        <dbReference type="SAM" id="MobiDB-lite"/>
    </source>
</evidence>
<gene>
    <name evidence="2" type="ORF">Tsubulata_049416</name>
</gene>
<reference evidence="2" key="2">
    <citation type="journal article" date="2023" name="Plants (Basel)">
        <title>Annotation of the Turnera subulata (Passifloraceae) Draft Genome Reveals the S-Locus Evolved after the Divergence of Turneroideae from Passifloroideae in a Stepwise Manner.</title>
        <authorList>
            <person name="Henning P.M."/>
            <person name="Roalson E.H."/>
            <person name="Mir W."/>
            <person name="McCubbin A.G."/>
            <person name="Shore J.S."/>
        </authorList>
    </citation>
    <scope>NUCLEOTIDE SEQUENCE</scope>
    <source>
        <strain evidence="2">F60SS</strain>
    </source>
</reference>
<dbReference type="AlphaFoldDB" id="A0A9Q0FTQ9"/>
<reference evidence="2" key="1">
    <citation type="submission" date="2022-02" db="EMBL/GenBank/DDBJ databases">
        <authorList>
            <person name="Henning P.M."/>
            <person name="McCubbin A.G."/>
            <person name="Shore J.S."/>
        </authorList>
    </citation>
    <scope>NUCLEOTIDE SEQUENCE</scope>
    <source>
        <strain evidence="2">F60SS</strain>
        <tissue evidence="2">Leaves</tissue>
    </source>
</reference>
<evidence type="ECO:0000313" key="2">
    <source>
        <dbReference type="EMBL" id="KAJ4837368.1"/>
    </source>
</evidence>
<evidence type="ECO:0000313" key="3">
    <source>
        <dbReference type="Proteomes" id="UP001141552"/>
    </source>
</evidence>
<feature type="region of interest" description="Disordered" evidence="1">
    <location>
        <begin position="1"/>
        <end position="40"/>
    </location>
</feature>
<name>A0A9Q0FTQ9_9ROSI</name>
<comment type="caution">
    <text evidence="2">The sequence shown here is derived from an EMBL/GenBank/DDBJ whole genome shotgun (WGS) entry which is preliminary data.</text>
</comment>
<feature type="compositionally biased region" description="Polar residues" evidence="1">
    <location>
        <begin position="1"/>
        <end position="12"/>
    </location>
</feature>
<sequence>MEQSFSIMSNPSMAREKSGEIVDEKSGEIEVEDEEEDDFPPSIRAYMEGRFDELVVQADTPSSATRLYEEGDSDDEEIVNYMVEVVETEGVSQLEFVNLKHATYTFCGDHDLSRTQERVGKELECPESVCRYLMGLDRGPMPSEISNKDLEDTSSEESDLQQDDPEIGPELMYVLVLVYRDMTLPGFLRLVLMGDKKENT</sequence>